<reference evidence="1 2" key="1">
    <citation type="submission" date="2021-07" db="EMBL/GenBank/DDBJ databases">
        <authorList>
            <consortium name="Genoscope - CEA"/>
            <person name="William W."/>
        </authorList>
    </citation>
    <scope>NUCLEOTIDE SEQUENCE [LARGE SCALE GENOMIC DNA]</scope>
</reference>
<organism evidence="1 2">
    <name type="scientific">Brassica campestris</name>
    <name type="common">Field mustard</name>
    <dbReference type="NCBI Taxonomy" id="3711"/>
    <lineage>
        <taxon>Eukaryota</taxon>
        <taxon>Viridiplantae</taxon>
        <taxon>Streptophyta</taxon>
        <taxon>Embryophyta</taxon>
        <taxon>Tracheophyta</taxon>
        <taxon>Spermatophyta</taxon>
        <taxon>Magnoliopsida</taxon>
        <taxon>eudicotyledons</taxon>
        <taxon>Gunneridae</taxon>
        <taxon>Pentapetalae</taxon>
        <taxon>rosids</taxon>
        <taxon>malvids</taxon>
        <taxon>Brassicales</taxon>
        <taxon>Brassicaceae</taxon>
        <taxon>Brassiceae</taxon>
        <taxon>Brassica</taxon>
    </lineage>
</organism>
<protein>
    <submittedName>
        <fullName evidence="1">Uncharacterized protein</fullName>
    </submittedName>
</protein>
<name>A0A8D9CR25_BRACM</name>
<gene>
    <name evidence="1" type="ORF">BRAPAZ1V2_A09P16190.2</name>
</gene>
<dbReference type="AlphaFoldDB" id="A0A8D9CR25"/>
<accession>A0A8D9CR25</accession>
<dbReference type="EMBL" id="LS974625">
    <property type="protein sequence ID" value="CAG7861153.1"/>
    <property type="molecule type" value="Genomic_DNA"/>
</dbReference>
<proteinExistence type="predicted"/>
<dbReference type="Proteomes" id="UP000694005">
    <property type="component" value="Chromosome A09"/>
</dbReference>
<sequence>MLPYEIERAACVCKSRGSFRLFDQIFSKFQMQG</sequence>
<dbReference type="Gramene" id="A09p16190.2_BraZ1">
    <property type="protein sequence ID" value="A09p16190.2_BraZ1.CDS"/>
    <property type="gene ID" value="A09g16190.2_BraZ1"/>
</dbReference>
<evidence type="ECO:0000313" key="1">
    <source>
        <dbReference type="EMBL" id="CAG7861153.1"/>
    </source>
</evidence>
<evidence type="ECO:0000313" key="2">
    <source>
        <dbReference type="Proteomes" id="UP000694005"/>
    </source>
</evidence>